<proteinExistence type="predicted"/>
<dbReference type="AlphaFoldDB" id="A0A1G9SYM2"/>
<dbReference type="Pfam" id="PF08808">
    <property type="entry name" value="RES"/>
    <property type="match status" value="1"/>
</dbReference>
<evidence type="ECO:0000259" key="1">
    <source>
        <dbReference type="SMART" id="SM00953"/>
    </source>
</evidence>
<organism evidence="2 3">
    <name type="scientific">Catalinimonas alkaloidigena</name>
    <dbReference type="NCBI Taxonomy" id="1075417"/>
    <lineage>
        <taxon>Bacteria</taxon>
        <taxon>Pseudomonadati</taxon>
        <taxon>Bacteroidota</taxon>
        <taxon>Cytophagia</taxon>
        <taxon>Cytophagales</taxon>
        <taxon>Catalimonadaceae</taxon>
        <taxon>Catalinimonas</taxon>
    </lineage>
</organism>
<dbReference type="Proteomes" id="UP000198510">
    <property type="component" value="Unassembled WGS sequence"/>
</dbReference>
<keyword evidence="3" id="KW-1185">Reference proteome</keyword>
<dbReference type="STRING" id="1075417.SAMN05421823_11334"/>
<protein>
    <submittedName>
        <fullName evidence="2">RES domain-containing protein</fullName>
    </submittedName>
</protein>
<evidence type="ECO:0000313" key="2">
    <source>
        <dbReference type="EMBL" id="SDM40524.1"/>
    </source>
</evidence>
<dbReference type="EMBL" id="FNFO01000013">
    <property type="protein sequence ID" value="SDM40524.1"/>
    <property type="molecule type" value="Genomic_DNA"/>
</dbReference>
<dbReference type="InterPro" id="IPR014914">
    <property type="entry name" value="RES_dom"/>
</dbReference>
<dbReference type="RefSeq" id="WP_089687427.1">
    <property type="nucleotide sequence ID" value="NZ_FNFO01000013.1"/>
</dbReference>
<dbReference type="SMART" id="SM00953">
    <property type="entry name" value="RES"/>
    <property type="match status" value="1"/>
</dbReference>
<reference evidence="2 3" key="1">
    <citation type="submission" date="2016-10" db="EMBL/GenBank/DDBJ databases">
        <authorList>
            <person name="de Groot N.N."/>
        </authorList>
    </citation>
    <scope>NUCLEOTIDE SEQUENCE [LARGE SCALE GENOMIC DNA]</scope>
    <source>
        <strain evidence="2 3">DSM 25186</strain>
    </source>
</reference>
<name>A0A1G9SYM2_9BACT</name>
<evidence type="ECO:0000313" key="3">
    <source>
        <dbReference type="Proteomes" id="UP000198510"/>
    </source>
</evidence>
<gene>
    <name evidence="2" type="ORF">SAMN05421823_11334</name>
</gene>
<feature type="domain" description="RES" evidence="1">
    <location>
        <begin position="13"/>
        <end position="141"/>
    </location>
</feature>
<sequence length="158" mass="18078">MRLYRLCNPRYTSLDGQGAYLYGGRWNPPGVRVVYLSESISLAALEIVVHLDLDEQELPPAYQLLILDVPDDSIETVDRSALPADWQAPDRDVPAIQAMGQAWAERGETLLLEVPSVIIPREVNYVLNPMHPRFKDVTVVEEEPFRLEERLWNPNVRK</sequence>
<dbReference type="OrthoDB" id="9789501at2"/>
<accession>A0A1G9SYM2</accession>